<dbReference type="AlphaFoldDB" id="A0A917NVG3"/>
<gene>
    <name evidence="2" type="ORF">GCM10010121_045310</name>
</gene>
<evidence type="ECO:0000313" key="3">
    <source>
        <dbReference type="Proteomes" id="UP000657574"/>
    </source>
</evidence>
<reference evidence="2" key="1">
    <citation type="journal article" date="2014" name="Int. J. Syst. Evol. Microbiol.">
        <title>Complete genome sequence of Corynebacterium casei LMG S-19264T (=DSM 44701T), isolated from a smear-ripened cheese.</title>
        <authorList>
            <consortium name="US DOE Joint Genome Institute (JGI-PGF)"/>
            <person name="Walter F."/>
            <person name="Albersmeier A."/>
            <person name="Kalinowski J."/>
            <person name="Ruckert C."/>
        </authorList>
    </citation>
    <scope>NUCLEOTIDE SEQUENCE</scope>
    <source>
        <strain evidence="2">JCM 3086</strain>
    </source>
</reference>
<dbReference type="Proteomes" id="UP000657574">
    <property type="component" value="Unassembled WGS sequence"/>
</dbReference>
<comment type="caution">
    <text evidence="2">The sequence shown here is derived from an EMBL/GenBank/DDBJ whole genome shotgun (WGS) entry which is preliminary data.</text>
</comment>
<feature type="region of interest" description="Disordered" evidence="1">
    <location>
        <begin position="1"/>
        <end position="21"/>
    </location>
</feature>
<proteinExistence type="predicted"/>
<sequence>MSDDAGKAAPPLTRGWLPDRLTTGCRMPVPPSVAGSPGNDALRFRAPVGRSEPGPLEVALSQVIDNLRTASDAVEEAASLPVRGRRAEQERLTQWVRRHVHRNGGGVLWIEGPAGAGRSRMLACAGAEAALAVPPPFPRWPSPRAGVPHC</sequence>
<name>A0A917NVG3_9ACTN</name>
<keyword evidence="3" id="KW-1185">Reference proteome</keyword>
<evidence type="ECO:0000256" key="1">
    <source>
        <dbReference type="SAM" id="MobiDB-lite"/>
    </source>
</evidence>
<reference evidence="2" key="2">
    <citation type="submission" date="2020-09" db="EMBL/GenBank/DDBJ databases">
        <authorList>
            <person name="Sun Q."/>
            <person name="Ohkuma M."/>
        </authorList>
    </citation>
    <scope>NUCLEOTIDE SEQUENCE</scope>
    <source>
        <strain evidence="2">JCM 3086</strain>
    </source>
</reference>
<evidence type="ECO:0000313" key="2">
    <source>
        <dbReference type="EMBL" id="GGJ28924.1"/>
    </source>
</evidence>
<protein>
    <submittedName>
        <fullName evidence="2">Uncharacterized protein</fullName>
    </submittedName>
</protein>
<accession>A0A917NVG3</accession>
<organism evidence="2 3">
    <name type="scientific">Streptomyces brasiliensis</name>
    <dbReference type="NCBI Taxonomy" id="1954"/>
    <lineage>
        <taxon>Bacteria</taxon>
        <taxon>Bacillati</taxon>
        <taxon>Actinomycetota</taxon>
        <taxon>Actinomycetes</taxon>
        <taxon>Kitasatosporales</taxon>
        <taxon>Streptomycetaceae</taxon>
        <taxon>Streptomyces</taxon>
    </lineage>
</organism>
<dbReference type="EMBL" id="BMQA01000014">
    <property type="protein sequence ID" value="GGJ28924.1"/>
    <property type="molecule type" value="Genomic_DNA"/>
</dbReference>